<dbReference type="RefSeq" id="WP_110984926.1">
    <property type="nucleotide sequence ID" value="NZ_CAWNWM010000002.1"/>
</dbReference>
<dbReference type="Proteomes" id="UP000248857">
    <property type="component" value="Unassembled WGS sequence"/>
</dbReference>
<dbReference type="PANTHER" id="PTHR21016">
    <property type="entry name" value="BETA-AMYLOID BINDING PROTEIN-RELATED"/>
    <property type="match status" value="1"/>
</dbReference>
<evidence type="ECO:0000256" key="5">
    <source>
        <dbReference type="SAM" id="Phobius"/>
    </source>
</evidence>
<evidence type="ECO:0000256" key="2">
    <source>
        <dbReference type="ARBA" id="ARBA00022692"/>
    </source>
</evidence>
<evidence type="ECO:0000256" key="3">
    <source>
        <dbReference type="ARBA" id="ARBA00022989"/>
    </source>
</evidence>
<evidence type="ECO:0000256" key="1">
    <source>
        <dbReference type="ARBA" id="ARBA00004141"/>
    </source>
</evidence>
<reference evidence="7 8" key="1">
    <citation type="journal article" date="2018" name="Sci. Rep.">
        <title>A novel species of the marine cyanobacterium Acaryochloris with a unique pigment content and lifestyle.</title>
        <authorList>
            <person name="Partensky F."/>
            <person name="Six C."/>
            <person name="Ratin M."/>
            <person name="Garczarek L."/>
            <person name="Vaulot D."/>
            <person name="Probert I."/>
            <person name="Calteau A."/>
            <person name="Gourvil P."/>
            <person name="Marie D."/>
            <person name="Grebert T."/>
            <person name="Bouchier C."/>
            <person name="Le Panse S."/>
            <person name="Gachenot M."/>
            <person name="Rodriguez F."/>
            <person name="Garrido J.L."/>
        </authorList>
    </citation>
    <scope>NUCLEOTIDE SEQUENCE [LARGE SCALE GENOMIC DNA]</scope>
    <source>
        <strain evidence="7 8">RCC1774</strain>
    </source>
</reference>
<keyword evidence="8" id="KW-1185">Reference proteome</keyword>
<keyword evidence="2 5" id="KW-0812">Transmembrane</keyword>
<comment type="caution">
    <text evidence="7">The sequence shown here is derived from an EMBL/GenBank/DDBJ whole genome shotgun (WGS) entry which is preliminary data.</text>
</comment>
<evidence type="ECO:0000259" key="6">
    <source>
        <dbReference type="Pfam" id="PF05154"/>
    </source>
</evidence>
<comment type="subcellular location">
    <subcellularLocation>
        <location evidence="1">Membrane</location>
        <topology evidence="1">Multi-pass membrane protein</topology>
    </subcellularLocation>
</comment>
<feature type="transmembrane region" description="Helical" evidence="5">
    <location>
        <begin position="38"/>
        <end position="59"/>
    </location>
</feature>
<keyword evidence="4 5" id="KW-0472">Membrane</keyword>
<feature type="domain" description="TM2" evidence="6">
    <location>
        <begin position="7"/>
        <end position="56"/>
    </location>
</feature>
<evidence type="ECO:0000256" key="4">
    <source>
        <dbReference type="ARBA" id="ARBA00023136"/>
    </source>
</evidence>
<name>A0A2W1JZM4_9CYAN</name>
<evidence type="ECO:0000313" key="7">
    <source>
        <dbReference type="EMBL" id="PZD74834.1"/>
    </source>
</evidence>
<dbReference type="OrthoDB" id="472871at2"/>
<dbReference type="InterPro" id="IPR007829">
    <property type="entry name" value="TM2"/>
</dbReference>
<accession>A0A2W1JZM4</accession>
<sequence>MVTQNQDVSMQRAYLLCGLGVFGLCGLHRFYLGKPVSGAVWLLTFGLFGMGQWVDLALIPSITSERRRTLGPRSETDYSGLLQKVWQQVSQKKVDPMQALLNVAIANNNELSLGRAILETGLTADEAEALLLEAARRGLAHVGNDPDSGAVRYYFDL</sequence>
<dbReference type="EMBL" id="PQWO01000002">
    <property type="protein sequence ID" value="PZD74834.1"/>
    <property type="molecule type" value="Genomic_DNA"/>
</dbReference>
<dbReference type="Pfam" id="PF05154">
    <property type="entry name" value="TM2"/>
    <property type="match status" value="1"/>
</dbReference>
<dbReference type="InterPro" id="IPR050932">
    <property type="entry name" value="TM2D1-3-like"/>
</dbReference>
<proteinExistence type="predicted"/>
<dbReference type="AlphaFoldDB" id="A0A2W1JZM4"/>
<protein>
    <recommendedName>
        <fullName evidence="6">TM2 domain-containing protein</fullName>
    </recommendedName>
</protein>
<feature type="transmembrane region" description="Helical" evidence="5">
    <location>
        <begin position="12"/>
        <end position="32"/>
    </location>
</feature>
<gene>
    <name evidence="7" type="ORF">C1752_00970</name>
</gene>
<evidence type="ECO:0000313" key="8">
    <source>
        <dbReference type="Proteomes" id="UP000248857"/>
    </source>
</evidence>
<organism evidence="7 8">
    <name type="scientific">Acaryochloris thomasi RCC1774</name>
    <dbReference type="NCBI Taxonomy" id="1764569"/>
    <lineage>
        <taxon>Bacteria</taxon>
        <taxon>Bacillati</taxon>
        <taxon>Cyanobacteriota</taxon>
        <taxon>Cyanophyceae</taxon>
        <taxon>Acaryochloridales</taxon>
        <taxon>Acaryochloridaceae</taxon>
        <taxon>Acaryochloris</taxon>
        <taxon>Acaryochloris thomasi</taxon>
    </lineage>
</organism>
<keyword evidence="3 5" id="KW-1133">Transmembrane helix</keyword>
<dbReference type="GO" id="GO:0016020">
    <property type="term" value="C:membrane"/>
    <property type="evidence" value="ECO:0007669"/>
    <property type="project" value="UniProtKB-SubCell"/>
</dbReference>
<dbReference type="PANTHER" id="PTHR21016:SF25">
    <property type="entry name" value="TM2 DOMAIN-CONTAINING PROTEIN DDB_G0277895-RELATED"/>
    <property type="match status" value="1"/>
</dbReference>